<evidence type="ECO:0000256" key="9">
    <source>
        <dbReference type="ARBA" id="ARBA00048205"/>
    </source>
</evidence>
<dbReference type="Pfam" id="PF01207">
    <property type="entry name" value="Dus"/>
    <property type="match status" value="1"/>
</dbReference>
<dbReference type="Gene3D" id="3.20.20.70">
    <property type="entry name" value="Aldolase class I"/>
    <property type="match status" value="1"/>
</dbReference>
<dbReference type="SUPFAM" id="SSF51395">
    <property type="entry name" value="FMN-linked oxidoreductases"/>
    <property type="match status" value="1"/>
</dbReference>
<evidence type="ECO:0000256" key="1">
    <source>
        <dbReference type="ARBA" id="ARBA00002790"/>
    </source>
</evidence>
<dbReference type="STRING" id="1941349.STSP1_01905"/>
<accession>A0A1W6LNZ5</accession>
<evidence type="ECO:0000313" key="16">
    <source>
        <dbReference type="Proteomes" id="UP000193334"/>
    </source>
</evidence>
<feature type="binding site" evidence="13">
    <location>
        <begin position="228"/>
        <end position="229"/>
    </location>
    <ligand>
        <name>FMN</name>
        <dbReference type="ChEBI" id="CHEBI:58210"/>
    </ligand>
</feature>
<keyword evidence="2" id="KW-0820">tRNA-binding</keyword>
<feature type="active site" description="Proton donor" evidence="12">
    <location>
        <position position="101"/>
    </location>
</feature>
<dbReference type="RefSeq" id="WP_085756131.1">
    <property type="nucleotide sequence ID" value="NZ_CP021023.1"/>
</dbReference>
<dbReference type="GO" id="GO:0017150">
    <property type="term" value="F:tRNA dihydrouridine synthase activity"/>
    <property type="evidence" value="ECO:0007669"/>
    <property type="project" value="InterPro"/>
</dbReference>
<evidence type="ECO:0000256" key="12">
    <source>
        <dbReference type="PIRSR" id="PIRSR006621-1"/>
    </source>
</evidence>
<dbReference type="KEGG" id="pbp:STSP1_01905"/>
<dbReference type="GO" id="GO:0050660">
    <property type="term" value="F:flavin adenine dinucleotide binding"/>
    <property type="evidence" value="ECO:0007669"/>
    <property type="project" value="InterPro"/>
</dbReference>
<dbReference type="Gene3D" id="1.10.1200.80">
    <property type="entry name" value="Putative flavin oxidoreducatase, domain 2"/>
    <property type="match status" value="1"/>
</dbReference>
<comment type="cofactor">
    <cofactor evidence="11 13">
        <name>FMN</name>
        <dbReference type="ChEBI" id="CHEBI:58210"/>
    </cofactor>
</comment>
<sequence length="323" mass="35721">MLKIGNLELSCPLIAAPLSGYTNWAMRNICRDFGAELTFPGVFLAKSAAMPKVLSKQCFRPYPGEELLGAQIMGTDPEIMAKAAKDLEQTGYNLIDLNFACPAPKVLRRGRGGHMLGKPEAVGEILDRVRGSIDLPISVKLRIGYDKTAESLESFYQICETLTRLGADALVIHGRTTLQKYSGSANWQPIYEIKRLHPELTVIGSGDIFTPEAAAEKLDAGIDGVLLARGVVGNPWLISEARAIVEGREKPAPPTVQEAGEVMLRHISMLQQIQEEGRVTRFFRKFASQYCKRHPQRKKVVLEIMAAEIESELIEIIKRNFGC</sequence>
<keyword evidence="3 11" id="KW-0285">Flavoprotein</keyword>
<dbReference type="InterPro" id="IPR001269">
    <property type="entry name" value="DUS_fam"/>
</dbReference>
<evidence type="ECO:0000256" key="10">
    <source>
        <dbReference type="ARBA" id="ARBA00048802"/>
    </source>
</evidence>
<feature type="binding site" evidence="13">
    <location>
        <position position="71"/>
    </location>
    <ligand>
        <name>FMN</name>
        <dbReference type="ChEBI" id="CHEBI:58210"/>
    </ligand>
</feature>
<evidence type="ECO:0000259" key="14">
    <source>
        <dbReference type="Pfam" id="PF01207"/>
    </source>
</evidence>
<feature type="binding site" evidence="13">
    <location>
        <position position="140"/>
    </location>
    <ligand>
        <name>FMN</name>
        <dbReference type="ChEBI" id="CHEBI:58210"/>
    </ligand>
</feature>
<name>A0A1W6LNZ5_9BACT</name>
<dbReference type="PANTHER" id="PTHR45846">
    <property type="entry name" value="TRNA-DIHYDROURIDINE(47) SYNTHASE [NAD(P)(+)]-LIKE"/>
    <property type="match status" value="1"/>
</dbReference>
<dbReference type="GO" id="GO:0000049">
    <property type="term" value="F:tRNA binding"/>
    <property type="evidence" value="ECO:0007669"/>
    <property type="project" value="UniProtKB-KW"/>
</dbReference>
<organism evidence="15 16">
    <name type="scientific">Sedimentisphaera salicampi</name>
    <dbReference type="NCBI Taxonomy" id="1941349"/>
    <lineage>
        <taxon>Bacteria</taxon>
        <taxon>Pseudomonadati</taxon>
        <taxon>Planctomycetota</taxon>
        <taxon>Phycisphaerae</taxon>
        <taxon>Sedimentisphaerales</taxon>
        <taxon>Sedimentisphaeraceae</taxon>
        <taxon>Sedimentisphaera</taxon>
    </lineage>
</organism>
<dbReference type="PANTHER" id="PTHR45846:SF1">
    <property type="entry name" value="TRNA-DIHYDROURIDINE(47) SYNTHASE [NAD(P)(+)]-LIKE"/>
    <property type="match status" value="1"/>
</dbReference>
<keyword evidence="6" id="KW-0521">NADP</keyword>
<keyword evidence="8 11" id="KW-0560">Oxidoreductase</keyword>
<dbReference type="InterPro" id="IPR035587">
    <property type="entry name" value="DUS-like_FMN-bd"/>
</dbReference>
<dbReference type="Proteomes" id="UP000193334">
    <property type="component" value="Chromosome"/>
</dbReference>
<evidence type="ECO:0000256" key="2">
    <source>
        <dbReference type="ARBA" id="ARBA00022555"/>
    </source>
</evidence>
<evidence type="ECO:0000256" key="11">
    <source>
        <dbReference type="PIRNR" id="PIRNR006621"/>
    </source>
</evidence>
<reference evidence="16" key="1">
    <citation type="submission" date="2017-04" db="EMBL/GenBank/DDBJ databases">
        <title>Comparative genomics and description of representatives of a novel lineage of planctomycetes thriving in anoxic sediments.</title>
        <authorList>
            <person name="Spring S."/>
            <person name="Bunk B."/>
            <person name="Sproer C."/>
        </authorList>
    </citation>
    <scope>NUCLEOTIDE SEQUENCE [LARGE SCALE GENOMIC DNA]</scope>
    <source>
        <strain evidence="16">ST-PulAB-D4</strain>
    </source>
</reference>
<keyword evidence="13" id="KW-0547">Nucleotide-binding</keyword>
<dbReference type="InterPro" id="IPR024036">
    <property type="entry name" value="tRNA-dHydroUridine_Synthase_C"/>
</dbReference>
<protein>
    <recommendedName>
        <fullName evidence="11">tRNA-dihydrouridine synthase</fullName>
        <ecNumber evidence="11">1.3.1.-</ecNumber>
    </recommendedName>
</protein>
<dbReference type="AlphaFoldDB" id="A0A1W6LNZ5"/>
<dbReference type="EC" id="1.3.1.-" evidence="11"/>
<evidence type="ECO:0000256" key="7">
    <source>
        <dbReference type="ARBA" id="ARBA00022884"/>
    </source>
</evidence>
<keyword evidence="5 11" id="KW-0819">tRNA processing</keyword>
<comment type="function">
    <text evidence="1 11">Catalyzes the synthesis of 5,6-dihydrouridine (D), a modified base found in the D-loop of most tRNAs, via the reduction of the C5-C6 double bond in target uridines.</text>
</comment>
<evidence type="ECO:0000256" key="6">
    <source>
        <dbReference type="ARBA" id="ARBA00022857"/>
    </source>
</evidence>
<comment type="similarity">
    <text evidence="11">Belongs to the dus family.</text>
</comment>
<evidence type="ECO:0000256" key="4">
    <source>
        <dbReference type="ARBA" id="ARBA00022643"/>
    </source>
</evidence>
<evidence type="ECO:0000256" key="13">
    <source>
        <dbReference type="PIRSR" id="PIRSR006621-2"/>
    </source>
</evidence>
<evidence type="ECO:0000256" key="5">
    <source>
        <dbReference type="ARBA" id="ARBA00022694"/>
    </source>
</evidence>
<dbReference type="InterPro" id="IPR013785">
    <property type="entry name" value="Aldolase_TIM"/>
</dbReference>
<keyword evidence="16" id="KW-1185">Reference proteome</keyword>
<keyword evidence="4 11" id="KW-0288">FMN</keyword>
<dbReference type="CDD" id="cd02801">
    <property type="entry name" value="DUS_like_FMN"/>
    <property type="match status" value="1"/>
</dbReference>
<dbReference type="EMBL" id="CP021023">
    <property type="protein sequence ID" value="ARN57494.1"/>
    <property type="molecule type" value="Genomic_DNA"/>
</dbReference>
<dbReference type="PIRSF" id="PIRSF006621">
    <property type="entry name" value="Dus"/>
    <property type="match status" value="1"/>
</dbReference>
<feature type="binding site" evidence="13">
    <location>
        <position position="173"/>
    </location>
    <ligand>
        <name>FMN</name>
        <dbReference type="ChEBI" id="CHEBI:58210"/>
    </ligand>
</feature>
<keyword evidence="7" id="KW-0694">RNA-binding</keyword>
<gene>
    <name evidence="15" type="primary">dus</name>
    <name evidence="15" type="ORF">STSP1_01905</name>
</gene>
<evidence type="ECO:0000256" key="8">
    <source>
        <dbReference type="ARBA" id="ARBA00023002"/>
    </source>
</evidence>
<evidence type="ECO:0000313" key="15">
    <source>
        <dbReference type="EMBL" id="ARN57494.1"/>
    </source>
</evidence>
<comment type="catalytic activity">
    <reaction evidence="10">
        <text>a 5,6-dihydrouridine in tRNA + NAD(+) = a uridine in tRNA + NADH + H(+)</text>
        <dbReference type="Rhea" id="RHEA:54452"/>
        <dbReference type="Rhea" id="RHEA-COMP:13339"/>
        <dbReference type="Rhea" id="RHEA-COMP:13887"/>
        <dbReference type="ChEBI" id="CHEBI:15378"/>
        <dbReference type="ChEBI" id="CHEBI:57540"/>
        <dbReference type="ChEBI" id="CHEBI:57945"/>
        <dbReference type="ChEBI" id="CHEBI:65315"/>
        <dbReference type="ChEBI" id="CHEBI:74443"/>
    </reaction>
</comment>
<evidence type="ECO:0000256" key="3">
    <source>
        <dbReference type="ARBA" id="ARBA00022630"/>
    </source>
</evidence>
<feature type="domain" description="DUS-like FMN-binding" evidence="14">
    <location>
        <begin position="15"/>
        <end position="300"/>
    </location>
</feature>
<comment type="catalytic activity">
    <reaction evidence="9">
        <text>a 5,6-dihydrouridine in tRNA + NADP(+) = a uridine in tRNA + NADPH + H(+)</text>
        <dbReference type="Rhea" id="RHEA:23624"/>
        <dbReference type="Rhea" id="RHEA-COMP:13339"/>
        <dbReference type="Rhea" id="RHEA-COMP:13887"/>
        <dbReference type="ChEBI" id="CHEBI:15378"/>
        <dbReference type="ChEBI" id="CHEBI:57783"/>
        <dbReference type="ChEBI" id="CHEBI:58349"/>
        <dbReference type="ChEBI" id="CHEBI:65315"/>
        <dbReference type="ChEBI" id="CHEBI:74443"/>
    </reaction>
</comment>
<proteinExistence type="inferred from homology"/>